<proteinExistence type="predicted"/>
<name>A0A292ZMQ0_SPHSA</name>
<dbReference type="Proteomes" id="UP000221538">
    <property type="component" value="Unassembled WGS sequence"/>
</dbReference>
<dbReference type="EMBL" id="BEWI01000032">
    <property type="protein sequence ID" value="GAY24153.1"/>
    <property type="molecule type" value="Genomic_DNA"/>
</dbReference>
<protein>
    <submittedName>
        <fullName evidence="2">Uncharacterized protein</fullName>
    </submittedName>
</protein>
<dbReference type="PROSITE" id="PS51257">
    <property type="entry name" value="PROKAR_LIPOPROTEIN"/>
    <property type="match status" value="1"/>
</dbReference>
<keyword evidence="1" id="KW-1133">Transmembrane helix</keyword>
<feature type="transmembrane region" description="Helical" evidence="1">
    <location>
        <begin position="23"/>
        <end position="41"/>
    </location>
</feature>
<reference evidence="2 3" key="1">
    <citation type="journal article" date="2013" name="Biodegradation">
        <title>Occurrence of 4-tert-butylphenol (4-t-BP) biodegradation in an aquatic sample caused by the presence of Spirodela polyrrhiza and isolation of a 4-t-BP-utilizing bacterium.</title>
        <authorList>
            <person name="Ogata Y."/>
            <person name="Toyama T."/>
            <person name="Yu N."/>
            <person name="Wang X."/>
            <person name="Sei K."/>
            <person name="Ike M."/>
        </authorList>
    </citation>
    <scope>NUCLEOTIDE SEQUENCE [LARGE SCALE GENOMIC DNA]</scope>
    <source>
        <strain evidence="2 3">OMI</strain>
    </source>
</reference>
<evidence type="ECO:0000313" key="2">
    <source>
        <dbReference type="EMBL" id="GAY24153.1"/>
    </source>
</evidence>
<keyword evidence="1" id="KW-0812">Transmembrane</keyword>
<reference evidence="2 3" key="2">
    <citation type="journal article" date="2013" name="Environ. Sci. Technol.">
        <title>The 4-tert-butylphenol-utilizing bacterium Sphingobium fuliginis OMI can degrade bisphenols via phenolic ring hydroxylation and meta-cleavage pathway.</title>
        <authorList>
            <person name="Ogata Y."/>
            <person name="Goda S."/>
            <person name="Toyama T."/>
            <person name="Sei K."/>
            <person name="Ike M."/>
        </authorList>
    </citation>
    <scope>NUCLEOTIDE SEQUENCE [LARGE SCALE GENOMIC DNA]</scope>
    <source>
        <strain evidence="2 3">OMI</strain>
    </source>
</reference>
<sequence>MPPIRLSRADALAPIGWNDLEALPIYAAMLLGLGCLVLALLDGMPTLEATTLKAVGIFGSLALRNAWLKLDEHDGAVS</sequence>
<evidence type="ECO:0000313" key="3">
    <source>
        <dbReference type="Proteomes" id="UP000221538"/>
    </source>
</evidence>
<accession>A0A292ZMQ0</accession>
<evidence type="ECO:0000256" key="1">
    <source>
        <dbReference type="SAM" id="Phobius"/>
    </source>
</evidence>
<dbReference type="AlphaFoldDB" id="A0A292ZMQ0"/>
<comment type="caution">
    <text evidence="2">The sequence shown here is derived from an EMBL/GenBank/DDBJ whole genome shotgun (WGS) entry which is preliminary data.</text>
</comment>
<keyword evidence="1" id="KW-0472">Membrane</keyword>
<organism evidence="2 3">
    <name type="scientific">Sphingobium fuliginis (strain ATCC 27551)</name>
    <dbReference type="NCBI Taxonomy" id="336203"/>
    <lineage>
        <taxon>Bacteria</taxon>
        <taxon>Pseudomonadati</taxon>
        <taxon>Pseudomonadota</taxon>
        <taxon>Alphaproteobacteria</taxon>
        <taxon>Sphingomonadales</taxon>
        <taxon>Sphingomonadaceae</taxon>
        <taxon>Sphingobium</taxon>
    </lineage>
</organism>
<dbReference type="RefSeq" id="WP_099186712.1">
    <property type="nucleotide sequence ID" value="NZ_BEWI01000032.1"/>
</dbReference>
<gene>
    <name evidence="2" type="ORF">SFOMI_4733</name>
</gene>